<accession>A0ACD0NQ69</accession>
<evidence type="ECO:0000313" key="2">
    <source>
        <dbReference type="Proteomes" id="UP000245626"/>
    </source>
</evidence>
<name>A0ACD0NQ69_9BASI</name>
<keyword evidence="2" id="KW-1185">Reference proteome</keyword>
<evidence type="ECO:0000313" key="1">
    <source>
        <dbReference type="EMBL" id="PWN47946.1"/>
    </source>
</evidence>
<reference evidence="1 2" key="1">
    <citation type="journal article" date="2018" name="Mol. Biol. Evol.">
        <title>Broad Genomic Sampling Reveals a Smut Pathogenic Ancestry of the Fungal Clade Ustilaginomycotina.</title>
        <authorList>
            <person name="Kijpornyongpan T."/>
            <person name="Mondo S.J."/>
            <person name="Barry K."/>
            <person name="Sandor L."/>
            <person name="Lee J."/>
            <person name="Lipzen A."/>
            <person name="Pangilinan J."/>
            <person name="LaButti K."/>
            <person name="Hainaut M."/>
            <person name="Henrissat B."/>
            <person name="Grigoriev I.V."/>
            <person name="Spatafora J.W."/>
            <person name="Aime M.C."/>
        </authorList>
    </citation>
    <scope>NUCLEOTIDE SEQUENCE [LARGE SCALE GENOMIC DNA]</scope>
    <source>
        <strain evidence="1 2">SA 807</strain>
    </source>
</reference>
<dbReference type="Proteomes" id="UP000245626">
    <property type="component" value="Unassembled WGS sequence"/>
</dbReference>
<protein>
    <submittedName>
        <fullName evidence="1">Uncharacterized protein</fullName>
    </submittedName>
</protein>
<gene>
    <name evidence="1" type="ORF">IE53DRAFT_364292</name>
</gene>
<dbReference type="EMBL" id="KZ820300">
    <property type="protein sequence ID" value="PWN47946.1"/>
    <property type="molecule type" value="Genomic_DNA"/>
</dbReference>
<proteinExistence type="predicted"/>
<organism evidence="1 2">
    <name type="scientific">Violaceomyces palustris</name>
    <dbReference type="NCBI Taxonomy" id="1673888"/>
    <lineage>
        <taxon>Eukaryota</taxon>
        <taxon>Fungi</taxon>
        <taxon>Dikarya</taxon>
        <taxon>Basidiomycota</taxon>
        <taxon>Ustilaginomycotina</taxon>
        <taxon>Ustilaginomycetes</taxon>
        <taxon>Violaceomycetales</taxon>
        <taxon>Violaceomycetaceae</taxon>
        <taxon>Violaceomyces</taxon>
    </lineage>
</organism>
<sequence>MSLNDFLADESTGKTSWADEMDDFPLAPAPKDYGRRGGDYLSTVPDRADRDRGFERPERSYPPREELPLPTKPPFTAFIGNLAFDLTEPEVEDFFAPAKTVSVRIVQGHDGRPKGFGYVEFETLDGLKLALERSGSQLASRTVRVSVAEPPKSSGPSFSSAADETSQWRRSGPLPPAADAPPRGAGGPRPERSGFLRSESGASGFDNMDVSGGSRSGFGSKFAPSAAREAPPHGSRPPREPAAVEPSVGDTASDWRTGKPVESVAAPPPSARRPSAGPAGGAEGKGDKAPFFRKSDATDVDEKFASQERMGFGSKFSPAPTPPESPSNAKRTGFGFGAAERRGSGATPGGAPAAAVAPSSVSDTVDNWRGARKAPSGGPAGGSPKAPAAAPAERKKLELKPRGTAPAAAAASPSTSRGSNPFGNAKPVDASEREREIEEKLAQREKERKEEERIKREKIKAEKEKASAAKGGKGPTRTSAAASENGKEDGGAASTEGSTVTEEKATPVKPKPAPVGAWGKGRKPSGALVGGESGAIATTNGNVEQKEDGDKEVDEVAKDVEKVEIKA</sequence>